<sequence length="394" mass="41375">MSEKKSNNLSVLIGSAFILATSSVGPAFLTQTAQFTGQYRESFGFAILIAIVFSWIAQLNFSRIIGVSNLRGQEIANIIKPGLGTVLGIVIASGGLFFNIGNIAGVSLGLTAITGLDIRITAAIAGIIGVIIFSSKHIGKVMDMSATIMGSIIIILLVAITVKANPPFALAFKGTIAPKSVPVFAILTLIGGTVGGFIPFSGAHRLIDANVTGKENLPEINKSVNLGMIASGCVRVLMFIATLAVINEGFSLDPKNPAASPFEIVFGNTGLLIFGIVFACASLTSVIGNSFTSISFIKNFKVINENENKFIVGYILISTIACILVGQPALLLVLVGTVNAFILPFGLILMFIAAKKPEIVGDYVHSKILTILGIIVTIITSIFAVITLFNNLIK</sequence>
<comment type="subcellular location">
    <subcellularLocation>
        <location evidence="1">Membrane</location>
        <topology evidence="1">Multi-pass membrane protein</topology>
    </subcellularLocation>
</comment>
<dbReference type="InterPro" id="IPR001046">
    <property type="entry name" value="NRAMP_fam"/>
</dbReference>
<dbReference type="RefSeq" id="WP_216548655.1">
    <property type="nucleotide sequence ID" value="NZ_JAHLQO010000002.1"/>
</dbReference>
<feature type="transmembrane region" description="Helical" evidence="5">
    <location>
        <begin position="42"/>
        <end position="61"/>
    </location>
</feature>
<keyword evidence="3 5" id="KW-1133">Transmembrane helix</keyword>
<feature type="transmembrane region" description="Helical" evidence="5">
    <location>
        <begin position="82"/>
        <end position="104"/>
    </location>
</feature>
<reference evidence="6 7" key="1">
    <citation type="submission" date="2021-06" db="EMBL/GenBank/DDBJ databases">
        <authorList>
            <person name="Sun Q."/>
            <person name="Li D."/>
        </authorList>
    </citation>
    <scope>NUCLEOTIDE SEQUENCE [LARGE SCALE GENOMIC DNA]</scope>
    <source>
        <strain evidence="6 7">MSJ-1</strain>
    </source>
</reference>
<evidence type="ECO:0000256" key="5">
    <source>
        <dbReference type="SAM" id="Phobius"/>
    </source>
</evidence>
<feature type="transmembrane region" description="Helical" evidence="5">
    <location>
        <begin position="366"/>
        <end position="389"/>
    </location>
</feature>
<feature type="transmembrane region" description="Helical" evidence="5">
    <location>
        <begin position="224"/>
        <end position="246"/>
    </location>
</feature>
<feature type="transmembrane region" description="Helical" evidence="5">
    <location>
        <begin position="266"/>
        <end position="288"/>
    </location>
</feature>
<name>A0ABS6FF65_9FIRM</name>
<dbReference type="EMBL" id="JAHLQO010000002">
    <property type="protein sequence ID" value="MBU5668810.1"/>
    <property type="molecule type" value="Genomic_DNA"/>
</dbReference>
<feature type="transmembrane region" description="Helical" evidence="5">
    <location>
        <begin position="182"/>
        <end position="203"/>
    </location>
</feature>
<dbReference type="Proteomes" id="UP000783742">
    <property type="component" value="Unassembled WGS sequence"/>
</dbReference>
<feature type="transmembrane region" description="Helical" evidence="5">
    <location>
        <begin position="145"/>
        <end position="162"/>
    </location>
</feature>
<evidence type="ECO:0000256" key="4">
    <source>
        <dbReference type="ARBA" id="ARBA00023136"/>
    </source>
</evidence>
<proteinExistence type="predicted"/>
<evidence type="ECO:0000313" key="6">
    <source>
        <dbReference type="EMBL" id="MBU5668810.1"/>
    </source>
</evidence>
<evidence type="ECO:0000256" key="2">
    <source>
        <dbReference type="ARBA" id="ARBA00022692"/>
    </source>
</evidence>
<keyword evidence="7" id="KW-1185">Reference proteome</keyword>
<gene>
    <name evidence="6" type="ORF">KQI68_03040</name>
</gene>
<protein>
    <submittedName>
        <fullName evidence="6">Divalent metal cation transporter</fullName>
    </submittedName>
</protein>
<keyword evidence="2 5" id="KW-0812">Transmembrane</keyword>
<organism evidence="6 7">
    <name type="scientific">Peptoniphilus ovalis</name>
    <dbReference type="NCBI Taxonomy" id="2841503"/>
    <lineage>
        <taxon>Bacteria</taxon>
        <taxon>Bacillati</taxon>
        <taxon>Bacillota</taxon>
        <taxon>Tissierellia</taxon>
        <taxon>Tissierellales</taxon>
        <taxon>Peptoniphilaceae</taxon>
        <taxon>Peptoniphilus</taxon>
    </lineage>
</organism>
<dbReference type="Pfam" id="PF01566">
    <property type="entry name" value="Nramp"/>
    <property type="match status" value="1"/>
</dbReference>
<keyword evidence="4 5" id="KW-0472">Membrane</keyword>
<evidence type="ECO:0000313" key="7">
    <source>
        <dbReference type="Proteomes" id="UP000783742"/>
    </source>
</evidence>
<evidence type="ECO:0000256" key="1">
    <source>
        <dbReference type="ARBA" id="ARBA00004141"/>
    </source>
</evidence>
<feature type="transmembrane region" description="Helical" evidence="5">
    <location>
        <begin position="309"/>
        <end position="326"/>
    </location>
</feature>
<accession>A0ABS6FF65</accession>
<evidence type="ECO:0000256" key="3">
    <source>
        <dbReference type="ARBA" id="ARBA00022989"/>
    </source>
</evidence>
<feature type="transmembrane region" description="Helical" evidence="5">
    <location>
        <begin position="110"/>
        <end position="133"/>
    </location>
</feature>
<comment type="caution">
    <text evidence="6">The sequence shown here is derived from an EMBL/GenBank/DDBJ whole genome shotgun (WGS) entry which is preliminary data.</text>
</comment>
<feature type="transmembrane region" description="Helical" evidence="5">
    <location>
        <begin position="332"/>
        <end position="354"/>
    </location>
</feature>